<name>A0A7C8MZ79_9PEZI</name>
<evidence type="ECO:0000256" key="8">
    <source>
        <dbReference type="RuleBase" id="RU363111"/>
    </source>
</evidence>
<dbReference type="GO" id="GO:0016192">
    <property type="term" value="P:vesicle-mediated transport"/>
    <property type="evidence" value="ECO:0007669"/>
    <property type="project" value="InterPro"/>
</dbReference>
<dbReference type="OrthoDB" id="660759at2759"/>
<keyword evidence="2 8" id="KW-0813">Transport</keyword>
<dbReference type="InterPro" id="IPR011691">
    <property type="entry name" value="Vesicle_transpt_SFT2"/>
</dbReference>
<evidence type="ECO:0000256" key="4">
    <source>
        <dbReference type="ARBA" id="ARBA00022927"/>
    </source>
</evidence>
<evidence type="ECO:0000313" key="9">
    <source>
        <dbReference type="EMBL" id="KAF2973091.1"/>
    </source>
</evidence>
<organism evidence="9 10">
    <name type="scientific">Xylaria multiplex</name>
    <dbReference type="NCBI Taxonomy" id="323545"/>
    <lineage>
        <taxon>Eukaryota</taxon>
        <taxon>Fungi</taxon>
        <taxon>Dikarya</taxon>
        <taxon>Ascomycota</taxon>
        <taxon>Pezizomycotina</taxon>
        <taxon>Sordariomycetes</taxon>
        <taxon>Xylariomycetidae</taxon>
        <taxon>Xylariales</taxon>
        <taxon>Xylariaceae</taxon>
        <taxon>Xylaria</taxon>
    </lineage>
</organism>
<reference evidence="9 10" key="1">
    <citation type="submission" date="2019-12" db="EMBL/GenBank/DDBJ databases">
        <title>Draft genome sequence of the ascomycete Xylaria multiplex DSM 110363.</title>
        <authorList>
            <person name="Buettner E."/>
            <person name="Kellner H."/>
        </authorList>
    </citation>
    <scope>NUCLEOTIDE SEQUENCE [LARGE SCALE GENOMIC DNA]</scope>
    <source>
        <strain evidence="9 10">DSM 110363</strain>
    </source>
</reference>
<keyword evidence="3 8" id="KW-0812">Transmembrane</keyword>
<evidence type="ECO:0000313" key="10">
    <source>
        <dbReference type="Proteomes" id="UP000481858"/>
    </source>
</evidence>
<dbReference type="Pfam" id="PF04178">
    <property type="entry name" value="Got1"/>
    <property type="match status" value="1"/>
</dbReference>
<dbReference type="InterPro" id="IPR007305">
    <property type="entry name" value="Vesicle_transpt_Got1/SFT2"/>
</dbReference>
<keyword evidence="5 8" id="KW-1133">Transmembrane helix</keyword>
<dbReference type="Proteomes" id="UP000481858">
    <property type="component" value="Unassembled WGS sequence"/>
</dbReference>
<feature type="transmembrane region" description="Helical" evidence="8">
    <location>
        <begin position="271"/>
        <end position="290"/>
    </location>
</feature>
<comment type="caution">
    <text evidence="9">The sequence shown here is derived from an EMBL/GenBank/DDBJ whole genome shotgun (WGS) entry which is preliminary data.</text>
</comment>
<dbReference type="GO" id="GO:0015031">
    <property type="term" value="P:protein transport"/>
    <property type="evidence" value="ECO:0007669"/>
    <property type="project" value="UniProtKB-KW"/>
</dbReference>
<feature type="transmembrane region" description="Helical" evidence="8">
    <location>
        <begin position="238"/>
        <end position="259"/>
    </location>
</feature>
<comment type="function">
    <text evidence="8">Nonessential protein required for the fusion of transport vesicles derived from the endocytic pathway with the Golgi complex.</text>
</comment>
<keyword evidence="6 8" id="KW-0472">Membrane</keyword>
<evidence type="ECO:0000256" key="5">
    <source>
        <dbReference type="ARBA" id="ARBA00022989"/>
    </source>
</evidence>
<evidence type="ECO:0000256" key="7">
    <source>
        <dbReference type="ARBA" id="ARBA00025800"/>
    </source>
</evidence>
<feature type="transmembrane region" description="Helical" evidence="8">
    <location>
        <begin position="327"/>
        <end position="348"/>
    </location>
</feature>
<dbReference type="AlphaFoldDB" id="A0A7C8MZ79"/>
<keyword evidence="4 8" id="KW-0653">Protein transport</keyword>
<feature type="transmembrane region" description="Helical" evidence="8">
    <location>
        <begin position="302"/>
        <end position="321"/>
    </location>
</feature>
<evidence type="ECO:0000256" key="3">
    <source>
        <dbReference type="ARBA" id="ARBA00022692"/>
    </source>
</evidence>
<keyword evidence="10" id="KW-1185">Reference proteome</keyword>
<evidence type="ECO:0000256" key="2">
    <source>
        <dbReference type="ARBA" id="ARBA00022448"/>
    </source>
</evidence>
<dbReference type="PANTHER" id="PTHR23137:SF36">
    <property type="entry name" value="VESICLE TRANSPORT PROTEIN SFT2C"/>
    <property type="match status" value="1"/>
</dbReference>
<sequence>MPRVQAMLLFKILDFNKAIAMRHDPPSAIPDIAINQWEETGSMAAKIQHSQSLVTWIHFSDDGHTTKHDFQDDILHHHRISTICIPTFNTRRGSFDTHDYTTYRTLSDTRARTPTVHRTTPISTLPCLRATYRSLADATNRPFSTFLIAPLTNILTSMASASFRESMNSLGWSRRDPDYPVNTTPQTGLLSSIKSLNPFGDRGYVQLPTTEGAGAPLPASNRRDEEEGWFVLSRWDRLLIFGACNLGALACFVLCFALWPILMAKPRKFVILWSFGSLLFISSFGAVMGPRTYLQHLTSGPRLPFTAAYFGSIALTIYFSVGLQNTILTLIAALVQIACLLWYLVSYFPMGSSGLRLATTFGARRAAAWMTG</sequence>
<evidence type="ECO:0000256" key="1">
    <source>
        <dbReference type="ARBA" id="ARBA00004141"/>
    </source>
</evidence>
<keyword evidence="8" id="KW-0333">Golgi apparatus</keyword>
<comment type="similarity">
    <text evidence="7 8">Belongs to the SFT2 family.</text>
</comment>
<dbReference type="PANTHER" id="PTHR23137">
    <property type="entry name" value="VESICLE TRANSPORT PROTEIN-RELATED"/>
    <property type="match status" value="1"/>
</dbReference>
<dbReference type="InParanoid" id="A0A7C8MZ79"/>
<protein>
    <recommendedName>
        <fullName evidence="8">Protein transport protein SFT2</fullName>
    </recommendedName>
</protein>
<dbReference type="GO" id="GO:0000139">
    <property type="term" value="C:Golgi membrane"/>
    <property type="evidence" value="ECO:0007669"/>
    <property type="project" value="UniProtKB-SubCell"/>
</dbReference>
<evidence type="ECO:0000256" key="6">
    <source>
        <dbReference type="ARBA" id="ARBA00023136"/>
    </source>
</evidence>
<accession>A0A7C8MZ79</accession>
<dbReference type="FunCoup" id="A0A7C8MZ79">
    <property type="interactions" value="634"/>
</dbReference>
<comment type="subcellular location">
    <subcellularLocation>
        <location evidence="8">Golgi apparatus membrane</location>
        <topology evidence="8">Multi-pass membrane protein</topology>
    </subcellularLocation>
    <subcellularLocation>
        <location evidence="1">Membrane</location>
        <topology evidence="1">Multi-pass membrane protein</topology>
    </subcellularLocation>
</comment>
<dbReference type="EMBL" id="WUBL01000003">
    <property type="protein sequence ID" value="KAF2973091.1"/>
    <property type="molecule type" value="Genomic_DNA"/>
</dbReference>
<gene>
    <name evidence="9" type="ORF">GQX73_g460</name>
</gene>
<proteinExistence type="inferred from homology"/>